<feature type="domain" description="PAC" evidence="10">
    <location>
        <begin position="489"/>
        <end position="547"/>
    </location>
</feature>
<gene>
    <name evidence="11" type="ORF">BP6252_08757</name>
</gene>
<comment type="caution">
    <text evidence="11">The sequence shown here is derived from an EMBL/GenBank/DDBJ whole genome shotgun (WGS) entry which is preliminary data.</text>
</comment>
<accession>A0A3D8R6W4</accession>
<feature type="region of interest" description="Disordered" evidence="7">
    <location>
        <begin position="1"/>
        <end position="26"/>
    </location>
</feature>
<dbReference type="InterPro" id="IPR011006">
    <property type="entry name" value="CheY-like_superfamily"/>
</dbReference>
<dbReference type="PRINTS" id="PR00344">
    <property type="entry name" value="BCTRLSENSOR"/>
</dbReference>
<dbReference type="Gene3D" id="3.30.565.10">
    <property type="entry name" value="Histidine kinase-like ATPase, C-terminal domain"/>
    <property type="match status" value="1"/>
</dbReference>
<evidence type="ECO:0000256" key="5">
    <source>
        <dbReference type="ARBA" id="ARBA00022777"/>
    </source>
</evidence>
<comment type="catalytic activity">
    <reaction evidence="1">
        <text>ATP + protein L-histidine = ADP + protein N-phospho-L-histidine.</text>
        <dbReference type="EC" id="2.7.13.3"/>
    </reaction>
</comment>
<proteinExistence type="predicted"/>
<dbReference type="GO" id="GO:0009927">
    <property type="term" value="F:histidine phosphotransfer kinase activity"/>
    <property type="evidence" value="ECO:0007669"/>
    <property type="project" value="TreeGrafter"/>
</dbReference>
<feature type="domain" description="Histidine kinase" evidence="8">
    <location>
        <begin position="565"/>
        <end position="855"/>
    </location>
</feature>
<dbReference type="OrthoDB" id="60033at2759"/>
<protein>
    <recommendedName>
        <fullName evidence="2">histidine kinase</fullName>
        <ecNumber evidence="2">2.7.13.3</ecNumber>
    </recommendedName>
</protein>
<organism evidence="11 12">
    <name type="scientific">Coleophoma cylindrospora</name>
    <dbReference type="NCBI Taxonomy" id="1849047"/>
    <lineage>
        <taxon>Eukaryota</taxon>
        <taxon>Fungi</taxon>
        <taxon>Dikarya</taxon>
        <taxon>Ascomycota</taxon>
        <taxon>Pezizomycotina</taxon>
        <taxon>Leotiomycetes</taxon>
        <taxon>Helotiales</taxon>
        <taxon>Dermateaceae</taxon>
        <taxon>Coleophoma</taxon>
    </lineage>
</organism>
<dbReference type="InterPro" id="IPR000700">
    <property type="entry name" value="PAS-assoc_C"/>
</dbReference>
<evidence type="ECO:0000259" key="8">
    <source>
        <dbReference type="PROSITE" id="PS50109"/>
    </source>
</evidence>
<dbReference type="CDD" id="cd00082">
    <property type="entry name" value="HisKA"/>
    <property type="match status" value="1"/>
</dbReference>
<dbReference type="PANTHER" id="PTHR43047:SF72">
    <property type="entry name" value="OSMOSENSING HISTIDINE PROTEIN KINASE SLN1"/>
    <property type="match status" value="1"/>
</dbReference>
<name>A0A3D8R6W4_9HELO</name>
<dbReference type="GO" id="GO:0000155">
    <property type="term" value="F:phosphorelay sensor kinase activity"/>
    <property type="evidence" value="ECO:0007669"/>
    <property type="project" value="InterPro"/>
</dbReference>
<dbReference type="InterPro" id="IPR036097">
    <property type="entry name" value="HisK_dim/P_sf"/>
</dbReference>
<feature type="modified residue" description="4-aspartylphosphate" evidence="6">
    <location>
        <position position="977"/>
    </location>
</feature>
<dbReference type="InterPro" id="IPR005467">
    <property type="entry name" value="His_kinase_dom"/>
</dbReference>
<dbReference type="PROSITE" id="PS50113">
    <property type="entry name" value="PAC"/>
    <property type="match status" value="1"/>
</dbReference>
<dbReference type="InterPro" id="IPR036890">
    <property type="entry name" value="HATPase_C_sf"/>
</dbReference>
<dbReference type="Gene3D" id="1.10.287.130">
    <property type="match status" value="1"/>
</dbReference>
<dbReference type="Pfam" id="PF00072">
    <property type="entry name" value="Response_reg"/>
    <property type="match status" value="1"/>
</dbReference>
<dbReference type="InterPro" id="IPR003661">
    <property type="entry name" value="HisK_dim/P_dom"/>
</dbReference>
<feature type="domain" description="Response regulatory" evidence="9">
    <location>
        <begin position="918"/>
        <end position="1040"/>
    </location>
</feature>
<evidence type="ECO:0000313" key="12">
    <source>
        <dbReference type="Proteomes" id="UP000256645"/>
    </source>
</evidence>
<evidence type="ECO:0000259" key="10">
    <source>
        <dbReference type="PROSITE" id="PS50113"/>
    </source>
</evidence>
<dbReference type="SUPFAM" id="SSF55874">
    <property type="entry name" value="ATPase domain of HSP90 chaperone/DNA topoisomerase II/histidine kinase"/>
    <property type="match status" value="1"/>
</dbReference>
<evidence type="ECO:0000259" key="9">
    <source>
        <dbReference type="PROSITE" id="PS50110"/>
    </source>
</evidence>
<evidence type="ECO:0000256" key="6">
    <source>
        <dbReference type="PROSITE-ProRule" id="PRU00169"/>
    </source>
</evidence>
<dbReference type="SMART" id="SM00448">
    <property type="entry name" value="REC"/>
    <property type="match status" value="1"/>
</dbReference>
<reference evidence="11 12" key="1">
    <citation type="journal article" date="2018" name="IMA Fungus">
        <title>IMA Genome-F 9: Draft genome sequence of Annulohypoxylon stygium, Aspergillus mulundensis, Berkeleyomyces basicola (syn. Thielaviopsis basicola), Ceratocystis smalleyi, two Cercospora beticola strains, Coleophoma cylindrospora, Fusarium fracticaudum, Phialophora cf. hyalina, and Morchella septimelata.</title>
        <authorList>
            <person name="Wingfield B.D."/>
            <person name="Bills G.F."/>
            <person name="Dong Y."/>
            <person name="Huang W."/>
            <person name="Nel W.J."/>
            <person name="Swalarsk-Parry B.S."/>
            <person name="Vaghefi N."/>
            <person name="Wilken P.M."/>
            <person name="An Z."/>
            <person name="de Beer Z.W."/>
            <person name="De Vos L."/>
            <person name="Chen L."/>
            <person name="Duong T.A."/>
            <person name="Gao Y."/>
            <person name="Hammerbacher A."/>
            <person name="Kikkert J.R."/>
            <person name="Li Y."/>
            <person name="Li H."/>
            <person name="Li K."/>
            <person name="Li Q."/>
            <person name="Liu X."/>
            <person name="Ma X."/>
            <person name="Naidoo K."/>
            <person name="Pethybridge S.J."/>
            <person name="Sun J."/>
            <person name="Steenkamp E.T."/>
            <person name="van der Nest M.A."/>
            <person name="van Wyk S."/>
            <person name="Wingfield M.J."/>
            <person name="Xiong C."/>
            <person name="Yue Q."/>
            <person name="Zhang X."/>
        </authorList>
    </citation>
    <scope>NUCLEOTIDE SEQUENCE [LARGE SCALE GENOMIC DNA]</scope>
    <source>
        <strain evidence="11 12">BP6252</strain>
    </source>
</reference>
<sequence length="1040" mass="115882">MASSQLLLQPDDQKIETGQGARRCDDEVHQLRPKPRRKTFDWISDPRDLTPFQDFIINGVDWNKSPLGPVEAWPLQLKQMVLLIVADPNPATVYWGENTVLLYNEAHTSLIKEKHPSLQGQNPRFAFADVWGYFEKLLARQRETGETFVEEDAMFIIERRGFLEETYFSWKFIPIIGDDGSVVGSYATVSETTRETIAKRRSSAIHQLNLEISEARTIPEVWLFIMRGLRHVKNDVPLALLYSVTAFQVFGNDSDQLDPVTCKLEGTIGISEGHPLAPNEVDIPKGSDWLANLFQKVIKSKDLVTSTVPEDLKESDLKLGWTKAGPPPSSVVVCPVKSSNATRTMAFLVIALSPLRPYNEDYQRFIHLLVEQVATPHVSSVLLQEEVNRRCHAAEQEAVDRARLSRELSDIETKFSLFAARAPIGLAIMTQGGLALSANDLWRSLTMLEVGTNSVDWEKTLVDGELEHVTSLWTTMVNNKESVRLQTAVKKPWRAPEPDEDGNTQWTDTHLLLALYPDLDDDGSVKSVMSCITDISELKWIEAQLRKRMNQAIKMQQQQERFIDMTSHEMRNPLSALIGCADEIITSLKGYLSFSTVNDSPSQNGNDPGISHECPSLPKDLLNDAVDAADTIIYCAMHQKRIIDDILTLSRLDADLLATCPEPSQPVQLIRNALKMFEAELKIADTKLVFHEKASLASLQIDWTLLDPSRILQVFINLMTNAIKFTRTEPYRRITVSMAASLIPMFQKDDVAEVEYVPKSKTCKDHTTGPDWGDGEVVYLSIAVEDTGRGLTLKEREHLFNLFQQASPKTHVQYGGSGLGLFISRQLTEMQGGQIGVASEAGKGSTFQFYVKTRRTDPVAATSPRPDFQLLVRPDAIREACGNEVPSFQNGAMGPDMTIEAATEHTISPSPERHADLHILVVEDNVVNQKVVSKQLRNAGHVVSVANHGKEALEFLRRTAYWKDNEAGLKLSVVLMDLEMPVMDGITCVKRIRELQAAGDIQGHVPVIAVTANARKDQILATLSAGMDAGHVTTDRVAGS</sequence>
<dbReference type="InterPro" id="IPR003594">
    <property type="entry name" value="HATPase_dom"/>
</dbReference>
<keyword evidence="5" id="KW-0418">Kinase</keyword>
<dbReference type="SUPFAM" id="SSF52172">
    <property type="entry name" value="CheY-like"/>
    <property type="match status" value="1"/>
</dbReference>
<dbReference type="STRING" id="1849047.A0A3D8R6W4"/>
<keyword evidence="12" id="KW-1185">Reference proteome</keyword>
<dbReference type="SMART" id="SM00387">
    <property type="entry name" value="HATPase_c"/>
    <property type="match status" value="1"/>
</dbReference>
<evidence type="ECO:0000256" key="3">
    <source>
        <dbReference type="ARBA" id="ARBA00022553"/>
    </source>
</evidence>
<evidence type="ECO:0000256" key="1">
    <source>
        <dbReference type="ARBA" id="ARBA00000085"/>
    </source>
</evidence>
<dbReference type="EC" id="2.7.13.3" evidence="2"/>
<dbReference type="SMART" id="SM00388">
    <property type="entry name" value="HisKA"/>
    <property type="match status" value="1"/>
</dbReference>
<dbReference type="PROSITE" id="PS50110">
    <property type="entry name" value="RESPONSE_REGULATORY"/>
    <property type="match status" value="1"/>
</dbReference>
<dbReference type="InterPro" id="IPR004358">
    <property type="entry name" value="Sig_transdc_His_kin-like_C"/>
</dbReference>
<evidence type="ECO:0000256" key="7">
    <source>
        <dbReference type="SAM" id="MobiDB-lite"/>
    </source>
</evidence>
<dbReference type="Proteomes" id="UP000256645">
    <property type="component" value="Unassembled WGS sequence"/>
</dbReference>
<keyword evidence="3 6" id="KW-0597">Phosphoprotein</keyword>
<dbReference type="CDD" id="cd17546">
    <property type="entry name" value="REC_hyHK_CKI1_RcsC-like"/>
    <property type="match status" value="1"/>
</dbReference>
<dbReference type="Gene3D" id="3.40.50.2300">
    <property type="match status" value="1"/>
</dbReference>
<evidence type="ECO:0000313" key="11">
    <source>
        <dbReference type="EMBL" id="RDW69737.1"/>
    </source>
</evidence>
<dbReference type="Gene3D" id="3.30.450.20">
    <property type="entry name" value="PAS domain"/>
    <property type="match status" value="1"/>
</dbReference>
<dbReference type="PROSITE" id="PS50109">
    <property type="entry name" value="HIS_KIN"/>
    <property type="match status" value="1"/>
</dbReference>
<evidence type="ECO:0000256" key="4">
    <source>
        <dbReference type="ARBA" id="ARBA00022679"/>
    </source>
</evidence>
<dbReference type="AlphaFoldDB" id="A0A3D8R6W4"/>
<keyword evidence="4" id="KW-0808">Transferase</keyword>
<dbReference type="SUPFAM" id="SSF47384">
    <property type="entry name" value="Homodimeric domain of signal transducing histidine kinase"/>
    <property type="match status" value="1"/>
</dbReference>
<evidence type="ECO:0000256" key="2">
    <source>
        <dbReference type="ARBA" id="ARBA00012438"/>
    </source>
</evidence>
<dbReference type="GO" id="GO:0005886">
    <property type="term" value="C:plasma membrane"/>
    <property type="evidence" value="ECO:0007669"/>
    <property type="project" value="TreeGrafter"/>
</dbReference>
<dbReference type="Pfam" id="PF02518">
    <property type="entry name" value="HATPase_c"/>
    <property type="match status" value="1"/>
</dbReference>
<dbReference type="PANTHER" id="PTHR43047">
    <property type="entry name" value="TWO-COMPONENT HISTIDINE PROTEIN KINASE"/>
    <property type="match status" value="1"/>
</dbReference>
<dbReference type="InterPro" id="IPR001789">
    <property type="entry name" value="Sig_transdc_resp-reg_receiver"/>
</dbReference>
<dbReference type="EMBL" id="PDLM01000009">
    <property type="protein sequence ID" value="RDW69737.1"/>
    <property type="molecule type" value="Genomic_DNA"/>
</dbReference>